<keyword evidence="3" id="KW-1185">Reference proteome</keyword>
<dbReference type="EMBL" id="JBHTCG010000051">
    <property type="protein sequence ID" value="MFC7388095.1"/>
    <property type="molecule type" value="Genomic_DNA"/>
</dbReference>
<sequence>MKQILIPTCATPWLASPRGSGMRGAAPVMGAARFTAPVAMPAAVLTVAGPAKLRQEKTARILADAAGFAYGTTVVTAEHAAALGRPFGDEQTSSTANGGVQGPPPWRHPVIT</sequence>
<dbReference type="Proteomes" id="UP001596496">
    <property type="component" value="Unassembled WGS sequence"/>
</dbReference>
<proteinExistence type="predicted"/>
<protein>
    <submittedName>
        <fullName evidence="2">Uncharacterized protein</fullName>
    </submittedName>
</protein>
<gene>
    <name evidence="2" type="ORF">ACFQSB_38215</name>
</gene>
<name>A0ABW2PJ66_9ACTN</name>
<accession>A0ABW2PJ66</accession>
<feature type="region of interest" description="Disordered" evidence="1">
    <location>
        <begin position="86"/>
        <end position="112"/>
    </location>
</feature>
<evidence type="ECO:0000256" key="1">
    <source>
        <dbReference type="SAM" id="MobiDB-lite"/>
    </source>
</evidence>
<organism evidence="2 3">
    <name type="scientific">Sphaerisporangium rhizosphaerae</name>
    <dbReference type="NCBI Taxonomy" id="2269375"/>
    <lineage>
        <taxon>Bacteria</taxon>
        <taxon>Bacillati</taxon>
        <taxon>Actinomycetota</taxon>
        <taxon>Actinomycetes</taxon>
        <taxon>Streptosporangiales</taxon>
        <taxon>Streptosporangiaceae</taxon>
        <taxon>Sphaerisporangium</taxon>
    </lineage>
</organism>
<evidence type="ECO:0000313" key="3">
    <source>
        <dbReference type="Proteomes" id="UP001596496"/>
    </source>
</evidence>
<feature type="compositionally biased region" description="Pro residues" evidence="1">
    <location>
        <begin position="102"/>
        <end position="112"/>
    </location>
</feature>
<reference evidence="3" key="1">
    <citation type="journal article" date="2019" name="Int. J. Syst. Evol. Microbiol.">
        <title>The Global Catalogue of Microorganisms (GCM) 10K type strain sequencing project: providing services to taxonomists for standard genome sequencing and annotation.</title>
        <authorList>
            <consortium name="The Broad Institute Genomics Platform"/>
            <consortium name="The Broad Institute Genome Sequencing Center for Infectious Disease"/>
            <person name="Wu L."/>
            <person name="Ma J."/>
        </authorList>
    </citation>
    <scope>NUCLEOTIDE SEQUENCE [LARGE SCALE GENOMIC DNA]</scope>
    <source>
        <strain evidence="3">CECT 7649</strain>
    </source>
</reference>
<comment type="caution">
    <text evidence="2">The sequence shown here is derived from an EMBL/GenBank/DDBJ whole genome shotgun (WGS) entry which is preliminary data.</text>
</comment>
<dbReference type="RefSeq" id="WP_380832085.1">
    <property type="nucleotide sequence ID" value="NZ_JBHTCG010000051.1"/>
</dbReference>
<evidence type="ECO:0000313" key="2">
    <source>
        <dbReference type="EMBL" id="MFC7388095.1"/>
    </source>
</evidence>